<name>A0A1U0YRY6_9MYCO</name>
<feature type="compositionally biased region" description="Basic and acidic residues" evidence="1">
    <location>
        <begin position="17"/>
        <end position="41"/>
    </location>
</feature>
<dbReference type="Proteomes" id="UP000190074">
    <property type="component" value="Unassembled WGS sequence"/>
</dbReference>
<gene>
    <name evidence="2" type="ORF">SAMEA2259716_05212</name>
</gene>
<dbReference type="AlphaFoldDB" id="A0A1U0YRY6"/>
<feature type="compositionally biased region" description="Gly residues" evidence="1">
    <location>
        <begin position="118"/>
        <end position="137"/>
    </location>
</feature>
<feature type="compositionally biased region" description="Pro residues" evidence="1">
    <location>
        <begin position="140"/>
        <end position="149"/>
    </location>
</feature>
<protein>
    <submittedName>
        <fullName evidence="2">Uncharacterized protein</fullName>
    </submittedName>
</protein>
<evidence type="ECO:0000256" key="1">
    <source>
        <dbReference type="SAM" id="MobiDB-lite"/>
    </source>
</evidence>
<reference evidence="2 3" key="1">
    <citation type="submission" date="2016-11" db="EMBL/GenBank/DDBJ databases">
        <authorList>
            <consortium name="Pathogen Informatics"/>
        </authorList>
    </citation>
    <scope>NUCLEOTIDE SEQUENCE [LARGE SCALE GENOMIC DNA]</scope>
    <source>
        <strain evidence="2 3">911</strain>
    </source>
</reference>
<proteinExistence type="predicted"/>
<feature type="region of interest" description="Disordered" evidence="1">
    <location>
        <begin position="1"/>
        <end position="196"/>
    </location>
</feature>
<dbReference type="EMBL" id="FVGW01000016">
    <property type="protein sequence ID" value="SKM82838.1"/>
    <property type="molecule type" value="Genomic_DNA"/>
</dbReference>
<organism evidence="2 3">
    <name type="scientific">Mycobacteroides abscessus subsp. massiliense</name>
    <dbReference type="NCBI Taxonomy" id="1962118"/>
    <lineage>
        <taxon>Bacteria</taxon>
        <taxon>Bacillati</taxon>
        <taxon>Actinomycetota</taxon>
        <taxon>Actinomycetes</taxon>
        <taxon>Mycobacteriales</taxon>
        <taxon>Mycobacteriaceae</taxon>
        <taxon>Mycobacteroides</taxon>
        <taxon>Mycobacteroides abscessus</taxon>
    </lineage>
</organism>
<accession>A0A1U0YRY6</accession>
<evidence type="ECO:0000313" key="2">
    <source>
        <dbReference type="EMBL" id="SKM82838.1"/>
    </source>
</evidence>
<evidence type="ECO:0000313" key="3">
    <source>
        <dbReference type="Proteomes" id="UP000190074"/>
    </source>
</evidence>
<feature type="compositionally biased region" description="Basic and acidic residues" evidence="1">
    <location>
        <begin position="1"/>
        <end position="10"/>
    </location>
</feature>
<sequence length="196" mass="19611">MDHGTPEPKPGEPPTKTAKDVRAALDPLPRGDGKSLTRDVRTTPSSNDLREQFRSLPEGAGRGPTPGYPGDQRILSDGTTIGLREKTNSGGPGIDVKYPDGSDQFVHVSKDGLAGESQSGGGGGGPASAGSRGGGAAPAGAPPPIPTQEPKPGGAMPVGPGSIPSQLHPEIGHHSIHVPSPIEPGGGIEADIEGGE</sequence>